<comment type="similarity">
    <text evidence="1">Belongs to the NAD(P)H dehydrogenase (quinone) family.</text>
</comment>
<dbReference type="PANTHER" id="PTHR10204:SF34">
    <property type="entry name" value="NAD(P)H DEHYDROGENASE [QUINONE] 1 ISOFORM 1"/>
    <property type="match status" value="1"/>
</dbReference>
<dbReference type="InterPro" id="IPR051545">
    <property type="entry name" value="NAD(P)H_dehydrogenase_qn"/>
</dbReference>
<dbReference type="InterPro" id="IPR003680">
    <property type="entry name" value="Flavodoxin_fold"/>
</dbReference>
<name>A0A2P2GVW6_STREW</name>
<evidence type="ECO:0000256" key="2">
    <source>
        <dbReference type="ARBA" id="ARBA00023002"/>
    </source>
</evidence>
<dbReference type="AlphaFoldDB" id="A0A2P2GVW6"/>
<dbReference type="NCBIfam" id="NF007280">
    <property type="entry name" value="PRK09739.1"/>
    <property type="match status" value="1"/>
</dbReference>
<evidence type="ECO:0000259" key="3">
    <source>
        <dbReference type="Pfam" id="PF02525"/>
    </source>
</evidence>
<proteinExistence type="inferred from homology"/>
<dbReference type="Pfam" id="PF02525">
    <property type="entry name" value="Flavodoxin_2"/>
    <property type="match status" value="1"/>
</dbReference>
<evidence type="ECO:0000313" key="5">
    <source>
        <dbReference type="Proteomes" id="UP000265325"/>
    </source>
</evidence>
<dbReference type="InterPro" id="IPR029039">
    <property type="entry name" value="Flavoprotein-like_sf"/>
</dbReference>
<dbReference type="GO" id="GO:0003955">
    <property type="term" value="F:NAD(P)H dehydrogenase (quinone) activity"/>
    <property type="evidence" value="ECO:0007669"/>
    <property type="project" value="TreeGrafter"/>
</dbReference>
<dbReference type="OrthoDB" id="9798454at2"/>
<feature type="domain" description="Flavodoxin-like fold" evidence="3">
    <location>
        <begin position="12"/>
        <end position="195"/>
    </location>
</feature>
<dbReference type="Proteomes" id="UP000265325">
    <property type="component" value="Unassembled WGS sequence"/>
</dbReference>
<dbReference type="EMBL" id="LAQS01000002">
    <property type="protein sequence ID" value="KKZ75632.1"/>
    <property type="molecule type" value="Genomic_DNA"/>
</dbReference>
<comment type="caution">
    <text evidence="4">The sequence shown here is derived from an EMBL/GenBank/DDBJ whole genome shotgun (WGS) entry which is preliminary data.</text>
</comment>
<accession>A0A2P2GVW6</accession>
<dbReference type="RefSeq" id="WP_046905723.1">
    <property type="nucleotide sequence ID" value="NZ_BAAAXG010000026.1"/>
</dbReference>
<evidence type="ECO:0000313" key="4">
    <source>
        <dbReference type="EMBL" id="KKZ75632.1"/>
    </source>
</evidence>
<dbReference type="GO" id="GO:0005829">
    <property type="term" value="C:cytosol"/>
    <property type="evidence" value="ECO:0007669"/>
    <property type="project" value="TreeGrafter"/>
</dbReference>
<dbReference type="Gene3D" id="3.40.50.360">
    <property type="match status" value="1"/>
</dbReference>
<evidence type="ECO:0000256" key="1">
    <source>
        <dbReference type="ARBA" id="ARBA00006252"/>
    </source>
</evidence>
<sequence>MTTLASPASPRHTLLVLTHPRPDSLTAQVAARLRARLEGAGGTVDVMDLYAEGFDPALRPQDEPDWTDREKTYSPEVHAHMDRILAADDVLVVFPVWWFGPPAMLKGWIDRVWNYGFAYGRSRPRLAAKRMVWLPLMGATAAEIGELGMTDILDRTLRHGISAYCGIEDSTVSTLYGTELSGLAPEARPARVAELLTEAEAALDATLGTPKEAARVG</sequence>
<dbReference type="SUPFAM" id="SSF52218">
    <property type="entry name" value="Flavoproteins"/>
    <property type="match status" value="1"/>
</dbReference>
<organism evidence="4 5">
    <name type="scientific">Streptomyces showdoensis</name>
    <dbReference type="NCBI Taxonomy" id="68268"/>
    <lineage>
        <taxon>Bacteria</taxon>
        <taxon>Bacillati</taxon>
        <taxon>Actinomycetota</taxon>
        <taxon>Actinomycetes</taxon>
        <taxon>Kitasatosporales</taxon>
        <taxon>Streptomycetaceae</taxon>
        <taxon>Streptomyces</taxon>
    </lineage>
</organism>
<protein>
    <submittedName>
        <fullName evidence="4">NADPH oxidoreductase</fullName>
    </submittedName>
</protein>
<dbReference type="PANTHER" id="PTHR10204">
    <property type="entry name" value="NAD P H OXIDOREDUCTASE-RELATED"/>
    <property type="match status" value="1"/>
</dbReference>
<keyword evidence="2" id="KW-0560">Oxidoreductase</keyword>
<reference evidence="4 5" key="1">
    <citation type="submission" date="2015-05" db="EMBL/GenBank/DDBJ databases">
        <title>Draft Genome assembly of Streptomyces showdoensis.</title>
        <authorList>
            <person name="Thapa K.K."/>
            <person name="Metsa-Ketela M."/>
        </authorList>
    </citation>
    <scope>NUCLEOTIDE SEQUENCE [LARGE SCALE GENOMIC DNA]</scope>
    <source>
        <strain evidence="4 5">ATCC 15227</strain>
    </source>
</reference>
<gene>
    <name evidence="4" type="ORF">VO63_02125</name>
</gene>
<keyword evidence="5" id="KW-1185">Reference proteome</keyword>